<dbReference type="InterPro" id="IPR013783">
    <property type="entry name" value="Ig-like_fold"/>
</dbReference>
<dbReference type="PROSITE" id="PS50835">
    <property type="entry name" value="IG_LIKE"/>
    <property type="match status" value="2"/>
</dbReference>
<evidence type="ECO:0000256" key="1">
    <source>
        <dbReference type="ARBA" id="ARBA00004479"/>
    </source>
</evidence>
<dbReference type="Pfam" id="PF07679">
    <property type="entry name" value="I-set"/>
    <property type="match status" value="1"/>
</dbReference>
<keyword evidence="5" id="KW-0130">Cell adhesion</keyword>
<feature type="transmembrane region" description="Helical" evidence="13">
    <location>
        <begin position="346"/>
        <end position="368"/>
    </location>
</feature>
<evidence type="ECO:0000256" key="9">
    <source>
        <dbReference type="ARBA" id="ARBA00023180"/>
    </source>
</evidence>
<dbReference type="InterPro" id="IPR036179">
    <property type="entry name" value="Ig-like_dom_sf"/>
</dbReference>
<dbReference type="PANTHER" id="PTHR12035">
    <property type="entry name" value="SIALIC ACID BINDING IMMUNOGLOBULIN-LIKE LECTIN"/>
    <property type="match status" value="1"/>
</dbReference>
<dbReference type="InterPro" id="IPR003599">
    <property type="entry name" value="Ig_sub"/>
</dbReference>
<dbReference type="SUPFAM" id="SSF48726">
    <property type="entry name" value="Immunoglobulin"/>
    <property type="match status" value="3"/>
</dbReference>
<comment type="caution">
    <text evidence="16">The sequence shown here is derived from an EMBL/GenBank/DDBJ whole genome shotgun (WGS) entry which is preliminary data.</text>
</comment>
<dbReference type="Pfam" id="PF07686">
    <property type="entry name" value="V-set"/>
    <property type="match status" value="1"/>
</dbReference>
<evidence type="ECO:0000256" key="8">
    <source>
        <dbReference type="ARBA" id="ARBA00023157"/>
    </source>
</evidence>
<evidence type="ECO:0000256" key="7">
    <source>
        <dbReference type="ARBA" id="ARBA00023136"/>
    </source>
</evidence>
<dbReference type="AlphaFoldDB" id="A0A7J8CLJ0"/>
<dbReference type="InterPro" id="IPR013098">
    <property type="entry name" value="Ig_I-set"/>
</dbReference>
<feature type="region of interest" description="Disordered" evidence="12">
    <location>
        <begin position="438"/>
        <end position="458"/>
    </location>
</feature>
<keyword evidence="17" id="KW-1185">Reference proteome</keyword>
<dbReference type="EMBL" id="JACASE010000014">
    <property type="protein sequence ID" value="KAF6411730.1"/>
    <property type="molecule type" value="Genomic_DNA"/>
</dbReference>
<keyword evidence="2 13" id="KW-0812">Transmembrane</keyword>
<feature type="domain" description="Ig-like" evidence="15">
    <location>
        <begin position="145"/>
        <end position="228"/>
    </location>
</feature>
<dbReference type="GO" id="GO:0005886">
    <property type="term" value="C:plasma membrane"/>
    <property type="evidence" value="ECO:0007669"/>
    <property type="project" value="TreeGrafter"/>
</dbReference>
<reference evidence="16 17" key="1">
    <citation type="journal article" date="2020" name="Nature">
        <title>Six reference-quality genomes reveal evolution of bat adaptations.</title>
        <authorList>
            <person name="Jebb D."/>
            <person name="Huang Z."/>
            <person name="Pippel M."/>
            <person name="Hughes G.M."/>
            <person name="Lavrichenko K."/>
            <person name="Devanna P."/>
            <person name="Winkler S."/>
            <person name="Jermiin L.S."/>
            <person name="Skirmuntt E.C."/>
            <person name="Katzourakis A."/>
            <person name="Burkitt-Gray L."/>
            <person name="Ray D.A."/>
            <person name="Sullivan K.A.M."/>
            <person name="Roscito J.G."/>
            <person name="Kirilenko B.M."/>
            <person name="Davalos L.M."/>
            <person name="Corthals A.P."/>
            <person name="Power M.L."/>
            <person name="Jones G."/>
            <person name="Ransome R.D."/>
            <person name="Dechmann D.K.N."/>
            <person name="Locatelli A.G."/>
            <person name="Puechmaille S.J."/>
            <person name="Fedrigo O."/>
            <person name="Jarvis E.D."/>
            <person name="Hiller M."/>
            <person name="Vernes S.C."/>
            <person name="Myers E.W."/>
            <person name="Teeling E.C."/>
        </authorList>
    </citation>
    <scope>NUCLEOTIDE SEQUENCE [LARGE SCALE GENOMIC DNA]</scope>
    <source>
        <strain evidence="16">MRouAeg1</strain>
        <tissue evidence="16">Muscle</tissue>
    </source>
</reference>
<evidence type="ECO:0000256" key="6">
    <source>
        <dbReference type="ARBA" id="ARBA00022989"/>
    </source>
</evidence>
<dbReference type="FunFam" id="2.60.40.10:FF:000829">
    <property type="entry name" value="Sialic acid-binding Ig-like lectin 8"/>
    <property type="match status" value="1"/>
</dbReference>
<comment type="similarity">
    <text evidence="11">Belongs to the immunoglobulin superfamily. SIGLEC (sialic acid binding Ig-like lectin) family.</text>
</comment>
<dbReference type="PANTHER" id="PTHR12035:SF132">
    <property type="entry name" value="MYELOID CELL SURFACE ANTIGEN CD33"/>
    <property type="match status" value="1"/>
</dbReference>
<feature type="chain" id="PRO_5029873816" description="Ig-like domain-containing protein" evidence="14">
    <location>
        <begin position="16"/>
        <end position="458"/>
    </location>
</feature>
<keyword evidence="3 14" id="KW-0732">Signal</keyword>
<keyword evidence="9" id="KW-0325">Glycoprotein</keyword>
<gene>
    <name evidence="16" type="ORF">HJG63_017595</name>
</gene>
<proteinExistence type="inferred from homology"/>
<dbReference type="FunFam" id="2.60.40.10:FF:000912">
    <property type="entry name" value="Myeloid cell surface antigen CD33"/>
    <property type="match status" value="1"/>
</dbReference>
<feature type="signal peptide" evidence="14">
    <location>
        <begin position="1"/>
        <end position="15"/>
    </location>
</feature>
<feature type="region of interest" description="Disordered" evidence="12">
    <location>
        <begin position="376"/>
        <end position="422"/>
    </location>
</feature>
<keyword evidence="4" id="KW-0430">Lectin</keyword>
<feature type="domain" description="Ig-like" evidence="15">
    <location>
        <begin position="235"/>
        <end position="332"/>
    </location>
</feature>
<dbReference type="InterPro" id="IPR007110">
    <property type="entry name" value="Ig-like_dom"/>
</dbReference>
<evidence type="ECO:0000256" key="11">
    <source>
        <dbReference type="ARBA" id="ARBA00038361"/>
    </source>
</evidence>
<evidence type="ECO:0000256" key="5">
    <source>
        <dbReference type="ARBA" id="ARBA00022889"/>
    </source>
</evidence>
<evidence type="ECO:0000256" key="10">
    <source>
        <dbReference type="ARBA" id="ARBA00023319"/>
    </source>
</evidence>
<dbReference type="SMART" id="SM00408">
    <property type="entry name" value="IGc2"/>
    <property type="match status" value="1"/>
</dbReference>
<name>A0A7J8CLJ0_ROUAE</name>
<comment type="subcellular location">
    <subcellularLocation>
        <location evidence="1">Membrane</location>
        <topology evidence="1">Single-pass type I membrane protein</topology>
    </subcellularLocation>
</comment>
<evidence type="ECO:0000256" key="3">
    <source>
        <dbReference type="ARBA" id="ARBA00022729"/>
    </source>
</evidence>
<keyword evidence="6 13" id="KW-1133">Transmembrane helix</keyword>
<evidence type="ECO:0000256" key="13">
    <source>
        <dbReference type="SAM" id="Phobius"/>
    </source>
</evidence>
<sequence>MLLLLLPLLWAGSLAQDDSYQLTMQESVTVQEGLCVSVPCTFSIPERPWTNGSSVHGYWFREWANVFWNAPVAASDPSLPVQEETQGRFRLPGEPEAFNCSLDIRDARRNDTGSYFFRVLRGHSVEYTYEKNPLTVHVTALTLTPHIFIPGTLESGRPSNVTCSVPWACQRGTPPIFSWTSDALPSLDPRTRLSSVLTLIPRPQDHGASLTCQVMFPAAGVTVEGTVQLNVTYAPQDLTISVFRKECTGREALGNGSSLLVQEGDSLRLLCVTHSNPPASLSWAQGGQTLHRFQPSDPGVLELPQIQREHEGEFTCHAQNPLGSQKASLSLSVVGKSRSLAGVVPGALGGAGAMALLSLCLCLIFFCIPKARRKRAAGGPKGKDDEDPVMDTVSWGSKHKPCPDIPLDQAPPAEESPLPGGQQDVYYANVTFLGRKSQEPWGQEATSTTEYSEVNRSK</sequence>
<dbReference type="InterPro" id="IPR051036">
    <property type="entry name" value="SIGLEC"/>
</dbReference>
<evidence type="ECO:0000256" key="14">
    <source>
        <dbReference type="SAM" id="SignalP"/>
    </source>
</evidence>
<dbReference type="GO" id="GO:0030246">
    <property type="term" value="F:carbohydrate binding"/>
    <property type="evidence" value="ECO:0007669"/>
    <property type="project" value="UniProtKB-KW"/>
</dbReference>
<accession>A0A7J8CLJ0</accession>
<keyword evidence="10" id="KW-0393">Immunoglobulin domain</keyword>
<dbReference type="Proteomes" id="UP000593571">
    <property type="component" value="Unassembled WGS sequence"/>
</dbReference>
<dbReference type="InterPro" id="IPR003598">
    <property type="entry name" value="Ig_sub2"/>
</dbReference>
<evidence type="ECO:0000256" key="12">
    <source>
        <dbReference type="SAM" id="MobiDB-lite"/>
    </source>
</evidence>
<organism evidence="16 17">
    <name type="scientific">Rousettus aegyptiacus</name>
    <name type="common">Egyptian fruit bat</name>
    <name type="synonym">Pteropus aegyptiacus</name>
    <dbReference type="NCBI Taxonomy" id="9407"/>
    <lineage>
        <taxon>Eukaryota</taxon>
        <taxon>Metazoa</taxon>
        <taxon>Chordata</taxon>
        <taxon>Craniata</taxon>
        <taxon>Vertebrata</taxon>
        <taxon>Euteleostomi</taxon>
        <taxon>Mammalia</taxon>
        <taxon>Eutheria</taxon>
        <taxon>Laurasiatheria</taxon>
        <taxon>Chiroptera</taxon>
        <taxon>Yinpterochiroptera</taxon>
        <taxon>Pteropodoidea</taxon>
        <taxon>Pteropodidae</taxon>
        <taxon>Rousettinae</taxon>
        <taxon>Rousettus</taxon>
    </lineage>
</organism>
<keyword evidence="7 13" id="KW-0472">Membrane</keyword>
<dbReference type="GO" id="GO:0033691">
    <property type="term" value="F:sialic acid binding"/>
    <property type="evidence" value="ECO:0007669"/>
    <property type="project" value="TreeGrafter"/>
</dbReference>
<dbReference type="InterPro" id="IPR013106">
    <property type="entry name" value="Ig_V-set"/>
</dbReference>
<dbReference type="SMART" id="SM00409">
    <property type="entry name" value="IG"/>
    <property type="match status" value="3"/>
</dbReference>
<evidence type="ECO:0000259" key="15">
    <source>
        <dbReference type="PROSITE" id="PS50835"/>
    </source>
</evidence>
<evidence type="ECO:0000313" key="16">
    <source>
        <dbReference type="EMBL" id="KAF6411730.1"/>
    </source>
</evidence>
<keyword evidence="8" id="KW-1015">Disulfide bond</keyword>
<dbReference type="GO" id="GO:0007155">
    <property type="term" value="P:cell adhesion"/>
    <property type="evidence" value="ECO:0007669"/>
    <property type="project" value="UniProtKB-KW"/>
</dbReference>
<evidence type="ECO:0000256" key="4">
    <source>
        <dbReference type="ARBA" id="ARBA00022734"/>
    </source>
</evidence>
<protein>
    <recommendedName>
        <fullName evidence="15">Ig-like domain-containing protein</fullName>
    </recommendedName>
</protein>
<evidence type="ECO:0000313" key="17">
    <source>
        <dbReference type="Proteomes" id="UP000593571"/>
    </source>
</evidence>
<dbReference type="Gene3D" id="2.60.40.10">
    <property type="entry name" value="Immunoglobulins"/>
    <property type="match status" value="3"/>
</dbReference>
<evidence type="ECO:0000256" key="2">
    <source>
        <dbReference type="ARBA" id="ARBA00022692"/>
    </source>
</evidence>